<dbReference type="NCBIfam" id="TIGR00006">
    <property type="entry name" value="16S rRNA (cytosine(1402)-N(4))-methyltransferase RsmH"/>
    <property type="match status" value="1"/>
</dbReference>
<dbReference type="InterPro" id="IPR002903">
    <property type="entry name" value="RsmH"/>
</dbReference>
<dbReference type="InterPro" id="IPR023397">
    <property type="entry name" value="SAM-dep_MeTrfase_MraW_recog"/>
</dbReference>
<evidence type="ECO:0000256" key="3">
    <source>
        <dbReference type="ARBA" id="ARBA00022603"/>
    </source>
</evidence>
<comment type="similarity">
    <text evidence="1 6">Belongs to the methyltransferase superfamily. RsmH family.</text>
</comment>
<keyword evidence="6" id="KW-0963">Cytoplasm</keyword>
<keyword evidence="3 6" id="KW-0489">Methyltransferase</keyword>
<feature type="binding site" evidence="6">
    <location>
        <position position="107"/>
    </location>
    <ligand>
        <name>S-adenosyl-L-methionine</name>
        <dbReference type="ChEBI" id="CHEBI:59789"/>
    </ligand>
</feature>
<keyword evidence="4 6" id="KW-0808">Transferase</keyword>
<sequence length="318" mass="35468">MCLRGRQMKIAEYHSPVLFEECMKALIWDPNGVYADCTLGGGGHSEGILKRLSAAGHLHSFDRDPEAIAYATQRLSPFSSQVTFHPVPFGRLADEVQPNSLSGILYDLGISSHQVDDDARGFTFQGTNPIDLRMDSRSDFSAQEWLRTNSPEAMTKAFKENADLDRAYKLTLNIQSVIADLKTPILPQHIKSAVEKTYPDRMRDVNSILARVFQAIRMEVNSELDEIRSSMRAAVDALIPGGRLVVITYHSVEDRTVKLTCAEFERACICPPQSPVCLCGGNHQKLKKVLRKPGLPSAEEIARNPRARSAKLRVYEKV</sequence>
<organism evidence="7 8">
    <name type="scientific">Hallerella porci</name>
    <dbReference type="NCBI Taxonomy" id="1945871"/>
    <lineage>
        <taxon>Bacteria</taxon>
        <taxon>Pseudomonadati</taxon>
        <taxon>Fibrobacterota</taxon>
        <taxon>Fibrobacteria</taxon>
        <taxon>Fibrobacterales</taxon>
        <taxon>Fibrobacteraceae</taxon>
        <taxon>Hallerella</taxon>
    </lineage>
</organism>
<proteinExistence type="inferred from homology"/>
<dbReference type="Pfam" id="PF01795">
    <property type="entry name" value="Methyltransf_5"/>
    <property type="match status" value="1"/>
</dbReference>
<dbReference type="PANTHER" id="PTHR11265">
    <property type="entry name" value="S-ADENOSYL-METHYLTRANSFERASE MRAW"/>
    <property type="match status" value="1"/>
</dbReference>
<evidence type="ECO:0000256" key="6">
    <source>
        <dbReference type="HAMAP-Rule" id="MF_01007"/>
    </source>
</evidence>
<dbReference type="PIRSF" id="PIRSF004486">
    <property type="entry name" value="MraW"/>
    <property type="match status" value="1"/>
</dbReference>
<dbReference type="Gene3D" id="1.10.150.170">
    <property type="entry name" value="Putative methyltransferase TM0872, insert domain"/>
    <property type="match status" value="1"/>
</dbReference>
<gene>
    <name evidence="6" type="primary">rsmH</name>
    <name evidence="7" type="ORF">B0H50_11429</name>
</gene>
<evidence type="ECO:0000313" key="8">
    <source>
        <dbReference type="Proteomes" id="UP000245523"/>
    </source>
</evidence>
<dbReference type="EC" id="2.1.1.199" evidence="6"/>
<reference evidence="7 8" key="1">
    <citation type="submission" date="2018-05" db="EMBL/GenBank/DDBJ databases">
        <title>Animal gut microbial communities from fecal samples from Wisconsin, USA.</title>
        <authorList>
            <person name="Neumann A."/>
        </authorList>
    </citation>
    <scope>NUCLEOTIDE SEQUENCE [LARGE SCALE GENOMIC DNA]</scope>
    <source>
        <strain evidence="7 8">UWS4</strain>
    </source>
</reference>
<dbReference type="SUPFAM" id="SSF53335">
    <property type="entry name" value="S-adenosyl-L-methionine-dependent methyltransferases"/>
    <property type="match status" value="1"/>
</dbReference>
<comment type="caution">
    <text evidence="7">The sequence shown here is derived from an EMBL/GenBank/DDBJ whole genome shotgun (WGS) entry which is preliminary data.</text>
</comment>
<evidence type="ECO:0000256" key="4">
    <source>
        <dbReference type="ARBA" id="ARBA00022679"/>
    </source>
</evidence>
<keyword evidence="2 6" id="KW-0698">rRNA processing</keyword>
<evidence type="ECO:0000256" key="1">
    <source>
        <dbReference type="ARBA" id="ARBA00010396"/>
    </source>
</evidence>
<feature type="binding site" evidence="6">
    <location>
        <position position="114"/>
    </location>
    <ligand>
        <name>S-adenosyl-L-methionine</name>
        <dbReference type="ChEBI" id="CHEBI:59789"/>
    </ligand>
</feature>
<evidence type="ECO:0000256" key="2">
    <source>
        <dbReference type="ARBA" id="ARBA00022552"/>
    </source>
</evidence>
<feature type="binding site" evidence="6">
    <location>
        <position position="62"/>
    </location>
    <ligand>
        <name>S-adenosyl-L-methionine</name>
        <dbReference type="ChEBI" id="CHEBI:59789"/>
    </ligand>
</feature>
<dbReference type="SUPFAM" id="SSF81799">
    <property type="entry name" value="Putative methyltransferase TM0872, insert domain"/>
    <property type="match status" value="1"/>
</dbReference>
<accession>A0ABX5LK34</accession>
<comment type="catalytic activity">
    <reaction evidence="6">
        <text>cytidine(1402) in 16S rRNA + S-adenosyl-L-methionine = N(4)-methylcytidine(1402) in 16S rRNA + S-adenosyl-L-homocysteine + H(+)</text>
        <dbReference type="Rhea" id="RHEA:42928"/>
        <dbReference type="Rhea" id="RHEA-COMP:10286"/>
        <dbReference type="Rhea" id="RHEA-COMP:10287"/>
        <dbReference type="ChEBI" id="CHEBI:15378"/>
        <dbReference type="ChEBI" id="CHEBI:57856"/>
        <dbReference type="ChEBI" id="CHEBI:59789"/>
        <dbReference type="ChEBI" id="CHEBI:74506"/>
        <dbReference type="ChEBI" id="CHEBI:82748"/>
        <dbReference type="EC" id="2.1.1.199"/>
    </reaction>
</comment>
<dbReference type="EMBL" id="QGHD01000014">
    <property type="protein sequence ID" value="PWK98222.1"/>
    <property type="molecule type" value="Genomic_DNA"/>
</dbReference>
<dbReference type="Proteomes" id="UP000245523">
    <property type="component" value="Unassembled WGS sequence"/>
</dbReference>
<protein>
    <recommendedName>
        <fullName evidence="6">Ribosomal RNA small subunit methyltransferase H</fullName>
        <ecNumber evidence="6">2.1.1.199</ecNumber>
    </recommendedName>
    <alternativeName>
        <fullName evidence="6">16S rRNA m(4)C1402 methyltransferase</fullName>
    </alternativeName>
    <alternativeName>
        <fullName evidence="6">rRNA (cytosine-N(4)-)-methyltransferase RsmH</fullName>
    </alternativeName>
</protein>
<dbReference type="InterPro" id="IPR029063">
    <property type="entry name" value="SAM-dependent_MTases_sf"/>
</dbReference>
<comment type="subcellular location">
    <subcellularLocation>
        <location evidence="6">Cytoplasm</location>
    </subcellularLocation>
</comment>
<feature type="binding site" evidence="6">
    <location>
        <position position="89"/>
    </location>
    <ligand>
        <name>S-adenosyl-L-methionine</name>
        <dbReference type="ChEBI" id="CHEBI:59789"/>
    </ligand>
</feature>
<evidence type="ECO:0000313" key="7">
    <source>
        <dbReference type="EMBL" id="PWK98222.1"/>
    </source>
</evidence>
<evidence type="ECO:0000256" key="5">
    <source>
        <dbReference type="ARBA" id="ARBA00022691"/>
    </source>
</evidence>
<comment type="function">
    <text evidence="6">Specifically methylates the N4 position of cytidine in position 1402 (C1402) of 16S rRNA.</text>
</comment>
<keyword evidence="8" id="KW-1185">Reference proteome</keyword>
<dbReference type="HAMAP" id="MF_01007">
    <property type="entry name" value="16SrRNA_methyltr_H"/>
    <property type="match status" value="1"/>
</dbReference>
<dbReference type="Gene3D" id="3.40.50.150">
    <property type="entry name" value="Vaccinia Virus protein VP39"/>
    <property type="match status" value="1"/>
</dbReference>
<dbReference type="PANTHER" id="PTHR11265:SF0">
    <property type="entry name" value="12S RRNA N4-METHYLCYTIDINE METHYLTRANSFERASE"/>
    <property type="match status" value="1"/>
</dbReference>
<feature type="binding site" evidence="6">
    <location>
        <begin position="42"/>
        <end position="44"/>
    </location>
    <ligand>
        <name>S-adenosyl-L-methionine</name>
        <dbReference type="ChEBI" id="CHEBI:59789"/>
    </ligand>
</feature>
<keyword evidence="5 6" id="KW-0949">S-adenosyl-L-methionine</keyword>
<name>A0ABX5LK34_9BACT</name>